<dbReference type="Pfam" id="PF03963">
    <property type="entry name" value="FlgD"/>
    <property type="match status" value="1"/>
</dbReference>
<dbReference type="GO" id="GO:0044781">
    <property type="term" value="P:bacterial-type flagellum organization"/>
    <property type="evidence" value="ECO:0007669"/>
    <property type="project" value="UniProtKB-UniRule"/>
</dbReference>
<name>A0A2T4Z366_9HYPH</name>
<comment type="function">
    <text evidence="4 5">Required for flagellar hook formation. May act as a scaffolding protein.</text>
</comment>
<evidence type="ECO:0000256" key="3">
    <source>
        <dbReference type="ARBA" id="ARBA00022795"/>
    </source>
</evidence>
<dbReference type="Gene3D" id="2.30.30.910">
    <property type="match status" value="1"/>
</dbReference>
<proteinExistence type="inferred from homology"/>
<protein>
    <recommendedName>
        <fullName evidence="2 5">Basal-body rod modification protein FlgD</fullName>
    </recommendedName>
</protein>
<comment type="caution">
    <text evidence="8">The sequence shown here is derived from an EMBL/GenBank/DDBJ whole genome shotgun (WGS) entry which is preliminary data.</text>
</comment>
<keyword evidence="3 5" id="KW-1005">Bacterial flagellum biogenesis</keyword>
<evidence type="ECO:0000313" key="9">
    <source>
        <dbReference type="Proteomes" id="UP000241808"/>
    </source>
</evidence>
<dbReference type="AlphaFoldDB" id="A0A2T4Z366"/>
<sequence length="217" mass="23282">MTTTSSVGSSSTTTSTATAQARLSNNFDTFLQLLTTQLKNQDPTQPMDANQFTQQLVQYSQVEQQLATNSKLDNLLAAFTGNQTTTSLGYLGKTVTYDSSTVSPTSSGATWNFTPTQSGDYTLRIRDSNGVVVQEKKVSLTANQSSEYSWDGKRSDGLSMGTQPYTMELYRGTGTATTQVQVTHKGQVTAVDMTSGTPRLTVGTSNIPLARVLGIAM</sequence>
<dbReference type="OrthoDB" id="9785233at2"/>
<dbReference type="InterPro" id="IPR005648">
    <property type="entry name" value="FlgD"/>
</dbReference>
<dbReference type="Proteomes" id="UP000241808">
    <property type="component" value="Unassembled WGS sequence"/>
</dbReference>
<keyword evidence="8" id="KW-0966">Cell projection</keyword>
<gene>
    <name evidence="8" type="ORF">C8P69_105377</name>
</gene>
<dbReference type="InterPro" id="IPR025965">
    <property type="entry name" value="FlgD/Vpr_Ig-like"/>
</dbReference>
<evidence type="ECO:0000256" key="1">
    <source>
        <dbReference type="ARBA" id="ARBA00010577"/>
    </source>
</evidence>
<evidence type="ECO:0000313" key="8">
    <source>
        <dbReference type="EMBL" id="PTM55224.1"/>
    </source>
</evidence>
<evidence type="ECO:0000256" key="4">
    <source>
        <dbReference type="ARBA" id="ARBA00024746"/>
    </source>
</evidence>
<keyword evidence="8" id="KW-0969">Cilium</keyword>
<keyword evidence="8" id="KW-0282">Flagellum</keyword>
<feature type="domain" description="FlgD Tudor-like" evidence="7">
    <location>
        <begin position="82"/>
        <end position="212"/>
    </location>
</feature>
<dbReference type="InterPro" id="IPR025963">
    <property type="entry name" value="FLgD_Tudor"/>
</dbReference>
<dbReference type="Pfam" id="PF13861">
    <property type="entry name" value="FLgD_tudor"/>
    <property type="match status" value="1"/>
</dbReference>
<accession>A0A2T4Z366</accession>
<evidence type="ECO:0000256" key="2">
    <source>
        <dbReference type="ARBA" id="ARBA00016013"/>
    </source>
</evidence>
<dbReference type="Pfam" id="PF13860">
    <property type="entry name" value="FlgD_ig"/>
    <property type="match status" value="1"/>
</dbReference>
<comment type="similarity">
    <text evidence="1 5">Belongs to the FlgD family.</text>
</comment>
<feature type="domain" description="FlgD/Vpr Ig-like" evidence="6">
    <location>
        <begin position="101"/>
        <end position="170"/>
    </location>
</feature>
<dbReference type="RefSeq" id="WP_108178054.1">
    <property type="nucleotide sequence ID" value="NZ_PZZL01000005.1"/>
</dbReference>
<organism evidence="8 9">
    <name type="scientific">Phreatobacter oligotrophus</name>
    <dbReference type="NCBI Taxonomy" id="1122261"/>
    <lineage>
        <taxon>Bacteria</taxon>
        <taxon>Pseudomonadati</taxon>
        <taxon>Pseudomonadota</taxon>
        <taxon>Alphaproteobacteria</taxon>
        <taxon>Hyphomicrobiales</taxon>
        <taxon>Phreatobacteraceae</taxon>
        <taxon>Phreatobacter</taxon>
    </lineage>
</organism>
<evidence type="ECO:0000256" key="5">
    <source>
        <dbReference type="RuleBase" id="RU362076"/>
    </source>
</evidence>
<reference evidence="8 9" key="1">
    <citation type="submission" date="2018-04" db="EMBL/GenBank/DDBJ databases">
        <title>Genomic Encyclopedia of Archaeal and Bacterial Type Strains, Phase II (KMG-II): from individual species to whole genera.</title>
        <authorList>
            <person name="Goeker M."/>
        </authorList>
    </citation>
    <scope>NUCLEOTIDE SEQUENCE [LARGE SCALE GENOMIC DNA]</scope>
    <source>
        <strain evidence="8 9">DSM 25521</strain>
    </source>
</reference>
<dbReference type="Gene3D" id="2.60.40.4070">
    <property type="match status" value="1"/>
</dbReference>
<keyword evidence="9" id="KW-1185">Reference proteome</keyword>
<evidence type="ECO:0000259" key="6">
    <source>
        <dbReference type="Pfam" id="PF13860"/>
    </source>
</evidence>
<evidence type="ECO:0000259" key="7">
    <source>
        <dbReference type="Pfam" id="PF13861"/>
    </source>
</evidence>
<dbReference type="EMBL" id="PZZL01000005">
    <property type="protein sequence ID" value="PTM55224.1"/>
    <property type="molecule type" value="Genomic_DNA"/>
</dbReference>